<name>A0A5S5B3Q4_STUST</name>
<dbReference type="InterPro" id="IPR057271">
    <property type="entry name" value="YagK_YfjJ_C"/>
</dbReference>
<dbReference type="AlphaFoldDB" id="A0A5S5B3Q4"/>
<evidence type="ECO:0000313" key="3">
    <source>
        <dbReference type="Proteomes" id="UP000324282"/>
    </source>
</evidence>
<protein>
    <submittedName>
        <fullName evidence="2">Uncharacterized protein DUF3296</fullName>
    </submittedName>
</protein>
<evidence type="ECO:0000259" key="1">
    <source>
        <dbReference type="Pfam" id="PF11726"/>
    </source>
</evidence>
<accession>A0A5S5B3Q4</accession>
<dbReference type="OrthoDB" id="5701642at2"/>
<dbReference type="Pfam" id="PF11726">
    <property type="entry name" value="YagK_YfjJ_C"/>
    <property type="match status" value="1"/>
</dbReference>
<comment type="caution">
    <text evidence="2">The sequence shown here is derived from an EMBL/GenBank/DDBJ whole genome shotgun (WGS) entry which is preliminary data.</text>
</comment>
<reference evidence="2 3" key="1">
    <citation type="submission" date="2019-07" db="EMBL/GenBank/DDBJ databases">
        <title>Deep subsurface shale carbon reservoir microbial communities from Ohio and West Virginia, USA.</title>
        <authorList>
            <person name="Wrighton K."/>
        </authorList>
    </citation>
    <scope>NUCLEOTIDE SEQUENCE [LARGE SCALE GENOMIC DNA]</scope>
    <source>
        <strain evidence="2 3">NP_8Ht</strain>
    </source>
</reference>
<evidence type="ECO:0000313" key="2">
    <source>
        <dbReference type="EMBL" id="TYP61517.1"/>
    </source>
</evidence>
<gene>
    <name evidence="2" type="ORF">A9A72_124253</name>
</gene>
<sequence length="217" mass="25010">MLRHSQNNNLVLHDKPSYLGLPVQVDKGPFIQQYLERLYKAIEHALNEHARVFAFRVDLRFPAGLDHYEAQHSNQILERFFSSFKAKIRHNRKMARMENKYAHDSSVRYVWAREEGQHGRPHYHVAILLNQDAFNSLGKFEIGRDDMFNRLQEAWASALGAPVGAVRGLVEIPDNPSYYLRRDGLGIKEFFYRASYLCKAATKVYGTGQHGFGSSRG</sequence>
<proteinExistence type="predicted"/>
<dbReference type="EMBL" id="VNHQ01000014">
    <property type="protein sequence ID" value="TYP61517.1"/>
    <property type="molecule type" value="Genomic_DNA"/>
</dbReference>
<dbReference type="Proteomes" id="UP000324282">
    <property type="component" value="Unassembled WGS sequence"/>
</dbReference>
<feature type="domain" description="YagK/YfjJ C-terminal" evidence="1">
    <location>
        <begin position="46"/>
        <end position="215"/>
    </location>
</feature>
<dbReference type="RefSeq" id="WP_148926178.1">
    <property type="nucleotide sequence ID" value="NZ_VNHQ01000014.1"/>
</dbReference>
<organism evidence="2 3">
    <name type="scientific">Stutzerimonas stutzeri</name>
    <name type="common">Pseudomonas stutzeri</name>
    <dbReference type="NCBI Taxonomy" id="316"/>
    <lineage>
        <taxon>Bacteria</taxon>
        <taxon>Pseudomonadati</taxon>
        <taxon>Pseudomonadota</taxon>
        <taxon>Gammaproteobacteria</taxon>
        <taxon>Pseudomonadales</taxon>
        <taxon>Pseudomonadaceae</taxon>
        <taxon>Stutzerimonas</taxon>
    </lineage>
</organism>